<proteinExistence type="predicted"/>
<reference evidence="2 3" key="1">
    <citation type="journal article" date="2009" name="Nat. Genet.">
        <title>The genome of the cucumber, Cucumis sativus L.</title>
        <authorList>
            <person name="Huang S."/>
            <person name="Li R."/>
            <person name="Zhang Z."/>
            <person name="Li L."/>
            <person name="Gu X."/>
            <person name="Fan W."/>
            <person name="Lucas W.J."/>
            <person name="Wang X."/>
            <person name="Xie B."/>
            <person name="Ni P."/>
            <person name="Ren Y."/>
            <person name="Zhu H."/>
            <person name="Li J."/>
            <person name="Lin K."/>
            <person name="Jin W."/>
            <person name="Fei Z."/>
            <person name="Li G."/>
            <person name="Staub J."/>
            <person name="Kilian A."/>
            <person name="van der Vossen E.A."/>
            <person name="Wu Y."/>
            <person name="Guo J."/>
            <person name="He J."/>
            <person name="Jia Z."/>
            <person name="Ren Y."/>
            <person name="Tian G."/>
            <person name="Lu Y."/>
            <person name="Ruan J."/>
            <person name="Qian W."/>
            <person name="Wang M."/>
            <person name="Huang Q."/>
            <person name="Li B."/>
            <person name="Xuan Z."/>
            <person name="Cao J."/>
            <person name="Asan"/>
            <person name="Wu Z."/>
            <person name="Zhang J."/>
            <person name="Cai Q."/>
            <person name="Bai Y."/>
            <person name="Zhao B."/>
            <person name="Han Y."/>
            <person name="Li Y."/>
            <person name="Li X."/>
            <person name="Wang S."/>
            <person name="Shi Q."/>
            <person name="Liu S."/>
            <person name="Cho W.K."/>
            <person name="Kim J.Y."/>
            <person name="Xu Y."/>
            <person name="Heller-Uszynska K."/>
            <person name="Miao H."/>
            <person name="Cheng Z."/>
            <person name="Zhang S."/>
            <person name="Wu J."/>
            <person name="Yang Y."/>
            <person name="Kang H."/>
            <person name="Li M."/>
            <person name="Liang H."/>
            <person name="Ren X."/>
            <person name="Shi Z."/>
            <person name="Wen M."/>
            <person name="Jian M."/>
            <person name="Yang H."/>
            <person name="Zhang G."/>
            <person name="Yang Z."/>
            <person name="Chen R."/>
            <person name="Liu S."/>
            <person name="Li J."/>
            <person name="Ma L."/>
            <person name="Liu H."/>
            <person name="Zhou Y."/>
            <person name="Zhao J."/>
            <person name="Fang X."/>
            <person name="Li G."/>
            <person name="Fang L."/>
            <person name="Li Y."/>
            <person name="Liu D."/>
            <person name="Zheng H."/>
            <person name="Zhang Y."/>
            <person name="Qin N."/>
            <person name="Li Z."/>
            <person name="Yang G."/>
            <person name="Yang S."/>
            <person name="Bolund L."/>
            <person name="Kristiansen K."/>
            <person name="Zheng H."/>
            <person name="Li S."/>
            <person name="Zhang X."/>
            <person name="Yang H."/>
            <person name="Wang J."/>
            <person name="Sun R."/>
            <person name="Zhang B."/>
            <person name="Jiang S."/>
            <person name="Wang J."/>
            <person name="Du Y."/>
            <person name="Li S."/>
        </authorList>
    </citation>
    <scope>NUCLEOTIDE SEQUENCE [LARGE SCALE GENOMIC DNA]</scope>
    <source>
        <strain evidence="3">cv. 9930</strain>
    </source>
</reference>
<reference evidence="2 3" key="4">
    <citation type="journal article" date="2011" name="BMC Genomics">
        <title>RNA-Seq improves annotation of protein-coding genes in the cucumber genome.</title>
        <authorList>
            <person name="Li Z."/>
            <person name="Zhang Z."/>
            <person name="Yan P."/>
            <person name="Huang S."/>
            <person name="Fei Z."/>
            <person name="Lin K."/>
        </authorList>
    </citation>
    <scope>NUCLEOTIDE SEQUENCE [LARGE SCALE GENOMIC DNA]</scope>
    <source>
        <strain evidence="3">cv. 9930</strain>
    </source>
</reference>
<dbReference type="Proteomes" id="UP000029981">
    <property type="component" value="Chromosome 5"/>
</dbReference>
<protein>
    <submittedName>
        <fullName evidence="2">Uncharacterized protein</fullName>
    </submittedName>
</protein>
<dbReference type="PANTHER" id="PTHR46635:SF2">
    <property type="entry name" value="GLYCOSYL TRANSFERASE FAMILY 1 DOMAIN-CONTAINING PROTEIN"/>
    <property type="match status" value="1"/>
</dbReference>
<sequence>MNRKKQVSLSNKAGKVLEEAIQEITREVIYFWAYLGVGSEVIDSDDGPFWQTCDIFNRGHCCSTFKDAFRHMYELSSSHSEALPSMPNDSGLWFSLHSWMILTPACFIRYVDSIDAMFAGFFEARGSRRASIISRLTLSSHPTFTPSPASISDRLSLSAHLRSRSALPLSLPSSLAPKEESWNTCNAPISCFSIVCTMTSTEAGMGQSAEPKKISSASNATRASPSMFRRWGRRHPFIRYGLPMISLTVLGAVGLGHLLQGSSVKILQR</sequence>
<organism evidence="2 3">
    <name type="scientific">Cucumis sativus</name>
    <name type="common">Cucumber</name>
    <dbReference type="NCBI Taxonomy" id="3659"/>
    <lineage>
        <taxon>Eukaryota</taxon>
        <taxon>Viridiplantae</taxon>
        <taxon>Streptophyta</taxon>
        <taxon>Embryophyta</taxon>
        <taxon>Tracheophyta</taxon>
        <taxon>Spermatophyta</taxon>
        <taxon>Magnoliopsida</taxon>
        <taxon>eudicotyledons</taxon>
        <taxon>Gunneridae</taxon>
        <taxon>Pentapetalae</taxon>
        <taxon>rosids</taxon>
        <taxon>fabids</taxon>
        <taxon>Cucurbitales</taxon>
        <taxon>Cucurbitaceae</taxon>
        <taxon>Benincaseae</taxon>
        <taxon>Cucumis</taxon>
    </lineage>
</organism>
<feature type="transmembrane region" description="Helical" evidence="1">
    <location>
        <begin position="237"/>
        <end position="259"/>
    </location>
</feature>
<name>A0A0A0KTK7_CUCSA</name>
<dbReference type="Gramene" id="KGN52264">
    <property type="protein sequence ID" value="KGN52264"/>
    <property type="gene ID" value="Csa_5G622790"/>
</dbReference>
<dbReference type="eggNOG" id="KOG1876">
    <property type="taxonomic scope" value="Eukaryota"/>
</dbReference>
<dbReference type="PANTHER" id="PTHR46635">
    <property type="entry name" value="GLYCOSYL TRANSFERASE FAMILY 1 PROTEIN"/>
    <property type="match status" value="1"/>
</dbReference>
<accession>A0A0A0KTK7</accession>
<gene>
    <name evidence="2" type="ORF">Csa_5G622790</name>
</gene>
<dbReference type="AlphaFoldDB" id="A0A0A0KTK7"/>
<keyword evidence="3" id="KW-1185">Reference proteome</keyword>
<keyword evidence="1" id="KW-0812">Transmembrane</keyword>
<dbReference type="STRING" id="3659.A0A0A0KTK7"/>
<reference evidence="2 3" key="2">
    <citation type="journal article" date="2009" name="PLoS ONE">
        <title>An integrated genetic and cytogenetic map of the cucumber genome.</title>
        <authorList>
            <person name="Ren Y."/>
            <person name="Zhang Z."/>
            <person name="Liu J."/>
            <person name="Staub J.E."/>
            <person name="Han Y."/>
            <person name="Cheng Z."/>
            <person name="Li X."/>
            <person name="Lu J."/>
            <person name="Miao H."/>
            <person name="Kang H."/>
            <person name="Xie B."/>
            <person name="Gu X."/>
            <person name="Wang X."/>
            <person name="Du Y."/>
            <person name="Jin W."/>
            <person name="Huang S."/>
        </authorList>
    </citation>
    <scope>NUCLEOTIDE SEQUENCE [LARGE SCALE GENOMIC DNA]</scope>
    <source>
        <strain evidence="3">cv. 9930</strain>
    </source>
</reference>
<evidence type="ECO:0000313" key="3">
    <source>
        <dbReference type="Proteomes" id="UP000029981"/>
    </source>
</evidence>
<keyword evidence="1" id="KW-1133">Transmembrane helix</keyword>
<keyword evidence="1" id="KW-0472">Membrane</keyword>
<reference evidence="2 3" key="3">
    <citation type="journal article" date="2010" name="BMC Genomics">
        <title>Transcriptome sequencing and comparative analysis of cucumber flowers with different sex types.</title>
        <authorList>
            <person name="Guo S."/>
            <person name="Zheng Y."/>
            <person name="Joung J.G."/>
            <person name="Liu S."/>
            <person name="Zhang Z."/>
            <person name="Crasta O.R."/>
            <person name="Sobral B.W."/>
            <person name="Xu Y."/>
            <person name="Huang S."/>
            <person name="Fei Z."/>
        </authorList>
    </citation>
    <scope>NUCLEOTIDE SEQUENCE [LARGE SCALE GENOMIC DNA]</scope>
    <source>
        <strain evidence="3">cv. 9930</strain>
    </source>
</reference>
<dbReference type="EMBL" id="CM002926">
    <property type="protein sequence ID" value="KGN52264.1"/>
    <property type="molecule type" value="Genomic_DNA"/>
</dbReference>
<evidence type="ECO:0000313" key="2">
    <source>
        <dbReference type="EMBL" id="KGN52264.1"/>
    </source>
</evidence>
<evidence type="ECO:0000256" key="1">
    <source>
        <dbReference type="SAM" id="Phobius"/>
    </source>
</evidence>